<dbReference type="EMBL" id="JAKMXF010000343">
    <property type="protein sequence ID" value="KAI6647345.1"/>
    <property type="molecule type" value="Genomic_DNA"/>
</dbReference>
<dbReference type="InterPro" id="IPR001258">
    <property type="entry name" value="NHL_repeat"/>
</dbReference>
<dbReference type="GO" id="GO:0043161">
    <property type="term" value="P:proteasome-mediated ubiquitin-dependent protein catabolic process"/>
    <property type="evidence" value="ECO:0007669"/>
    <property type="project" value="TreeGrafter"/>
</dbReference>
<dbReference type="SUPFAM" id="SSF63825">
    <property type="entry name" value="YWTD domain"/>
    <property type="match status" value="1"/>
</dbReference>
<dbReference type="GO" id="GO:0008270">
    <property type="term" value="F:zinc ion binding"/>
    <property type="evidence" value="ECO:0007669"/>
    <property type="project" value="UniProtKB-KW"/>
</dbReference>
<evidence type="ECO:0000256" key="2">
    <source>
        <dbReference type="PROSITE-ProRule" id="PRU00504"/>
    </source>
</evidence>
<evidence type="ECO:0000256" key="3">
    <source>
        <dbReference type="SAM" id="Coils"/>
    </source>
</evidence>
<name>A0AAV7JFV5_9METZ</name>
<dbReference type="GO" id="GO:0061630">
    <property type="term" value="F:ubiquitin protein ligase activity"/>
    <property type="evidence" value="ECO:0007669"/>
    <property type="project" value="TreeGrafter"/>
</dbReference>
<keyword evidence="1" id="KW-0677">Repeat</keyword>
<sequence>MHSYLICVLTILRTEQQTNGEQIHGRNSYVAFEKVEQLIHSTFEEIIRVATKRRDQLLVQLNDKKQNYLKNEQIRQKQLANLEKLIKQLNETSIQQNTIVKVQEEQVKNLEEEKKKYRDPTPILIPTFNTEGLYSLLQQLEKLGRIREDGKMKEELDTPLGLALDREKIYIADSGNNRIQIFSTEGKFVQGFGKGQLCSPYGIALYNEWVFISDWGIDSIFKVSKRNYKFIKSVKGGVSVPRGLTTDTNGEVLVADSFNNRIAVFSGDLKYIIEIGKDKLINPCDVKINNNLIFVADKNEINNIHKFSKSGDLLQSFIKLDDGRDCIFMCFDLYNNILISDCWGS</sequence>
<evidence type="ECO:0000313" key="4">
    <source>
        <dbReference type="EMBL" id="KAI6647345.1"/>
    </source>
</evidence>
<evidence type="ECO:0000313" key="5">
    <source>
        <dbReference type="Proteomes" id="UP001165289"/>
    </source>
</evidence>
<dbReference type="Pfam" id="PF01436">
    <property type="entry name" value="NHL"/>
    <property type="match status" value="2"/>
</dbReference>
<gene>
    <name evidence="4" type="ORF">LOD99_12341</name>
</gene>
<feature type="coiled-coil region" evidence="3">
    <location>
        <begin position="47"/>
        <end position="120"/>
    </location>
</feature>
<keyword evidence="3" id="KW-0175">Coiled coil</keyword>
<dbReference type="CDD" id="cd05819">
    <property type="entry name" value="NHL"/>
    <property type="match status" value="1"/>
</dbReference>
<reference evidence="4 5" key="1">
    <citation type="journal article" date="2023" name="BMC Biol.">
        <title>The compact genome of the sponge Oopsacas minuta (Hexactinellida) is lacking key metazoan core genes.</title>
        <authorList>
            <person name="Santini S."/>
            <person name="Schenkelaars Q."/>
            <person name="Jourda C."/>
            <person name="Duchesne M."/>
            <person name="Belahbib H."/>
            <person name="Rocher C."/>
            <person name="Selva M."/>
            <person name="Riesgo A."/>
            <person name="Vervoort M."/>
            <person name="Leys S.P."/>
            <person name="Kodjabachian L."/>
            <person name="Le Bivic A."/>
            <person name="Borchiellini C."/>
            <person name="Claverie J.M."/>
            <person name="Renard E."/>
        </authorList>
    </citation>
    <scope>NUCLEOTIDE SEQUENCE [LARGE SCALE GENOMIC DNA]</scope>
    <source>
        <strain evidence="4">SPO-2</strain>
    </source>
</reference>
<organism evidence="4 5">
    <name type="scientific">Oopsacas minuta</name>
    <dbReference type="NCBI Taxonomy" id="111878"/>
    <lineage>
        <taxon>Eukaryota</taxon>
        <taxon>Metazoa</taxon>
        <taxon>Porifera</taxon>
        <taxon>Hexactinellida</taxon>
        <taxon>Hexasterophora</taxon>
        <taxon>Lyssacinosida</taxon>
        <taxon>Leucopsacidae</taxon>
        <taxon>Oopsacas</taxon>
    </lineage>
</organism>
<dbReference type="PANTHER" id="PTHR24104:SF25">
    <property type="entry name" value="PROTEIN LIN-41"/>
    <property type="match status" value="1"/>
</dbReference>
<comment type="caution">
    <text evidence="4">The sequence shown here is derived from an EMBL/GenBank/DDBJ whole genome shotgun (WGS) entry which is preliminary data.</text>
</comment>
<feature type="repeat" description="NHL" evidence="2">
    <location>
        <begin position="229"/>
        <end position="268"/>
    </location>
</feature>
<dbReference type="GO" id="GO:0000209">
    <property type="term" value="P:protein polyubiquitination"/>
    <property type="evidence" value="ECO:0007669"/>
    <property type="project" value="TreeGrafter"/>
</dbReference>
<dbReference type="Proteomes" id="UP001165289">
    <property type="component" value="Unassembled WGS sequence"/>
</dbReference>
<dbReference type="InterPro" id="IPR050952">
    <property type="entry name" value="TRIM-NHL_E3_ligases"/>
</dbReference>
<evidence type="ECO:0000256" key="1">
    <source>
        <dbReference type="ARBA" id="ARBA00022737"/>
    </source>
</evidence>
<protein>
    <submittedName>
        <fullName evidence="4">Outer membrane phospholipase A</fullName>
    </submittedName>
</protein>
<dbReference type="PANTHER" id="PTHR24104">
    <property type="entry name" value="E3 UBIQUITIN-PROTEIN LIGASE NHLRC1-RELATED"/>
    <property type="match status" value="1"/>
</dbReference>
<feature type="repeat" description="NHL" evidence="2">
    <location>
        <begin position="143"/>
        <end position="185"/>
    </location>
</feature>
<dbReference type="AlphaFoldDB" id="A0AAV7JFV5"/>
<accession>A0AAV7JFV5</accession>
<keyword evidence="5" id="KW-1185">Reference proteome</keyword>
<dbReference type="InterPro" id="IPR011042">
    <property type="entry name" value="6-blade_b-propeller_TolB-like"/>
</dbReference>
<proteinExistence type="predicted"/>
<dbReference type="Gene3D" id="2.120.10.30">
    <property type="entry name" value="TolB, C-terminal domain"/>
    <property type="match status" value="1"/>
</dbReference>
<dbReference type="PROSITE" id="PS51125">
    <property type="entry name" value="NHL"/>
    <property type="match status" value="2"/>
</dbReference>